<organism evidence="3 4">
    <name type="scientific">Homarus americanus</name>
    <name type="common">American lobster</name>
    <dbReference type="NCBI Taxonomy" id="6706"/>
    <lineage>
        <taxon>Eukaryota</taxon>
        <taxon>Metazoa</taxon>
        <taxon>Ecdysozoa</taxon>
        <taxon>Arthropoda</taxon>
        <taxon>Crustacea</taxon>
        <taxon>Multicrustacea</taxon>
        <taxon>Malacostraca</taxon>
        <taxon>Eumalacostraca</taxon>
        <taxon>Eucarida</taxon>
        <taxon>Decapoda</taxon>
        <taxon>Pleocyemata</taxon>
        <taxon>Astacidea</taxon>
        <taxon>Nephropoidea</taxon>
        <taxon>Nephropidae</taxon>
        <taxon>Homarus</taxon>
    </lineage>
</organism>
<feature type="chain" id="PRO_5035243858" evidence="2">
    <location>
        <begin position="19"/>
        <end position="350"/>
    </location>
</feature>
<accession>A0A8J5JGL9</accession>
<keyword evidence="1" id="KW-0812">Transmembrane</keyword>
<dbReference type="AlphaFoldDB" id="A0A8J5JGL9"/>
<evidence type="ECO:0000256" key="2">
    <source>
        <dbReference type="SAM" id="SignalP"/>
    </source>
</evidence>
<keyword evidence="1" id="KW-1133">Transmembrane helix</keyword>
<dbReference type="Proteomes" id="UP000747542">
    <property type="component" value="Unassembled WGS sequence"/>
</dbReference>
<name>A0A8J5JGL9_HOMAM</name>
<sequence length="350" mass="39668">MALITSFLLLAVALLVGGSTVVPWQPCVPYSPHEVRSDFSSLLPTSFTVRPQGQHWSLDFTLKAPDLEWRLSFRPHHAAKDKVIVSLGGEAPATSVWPAEAFLHLDIWTKIFLNFTTDQILQVSAHHRDQVYSISSGVRQVCGQVVVQVLQVIKAQLVWLCSQHCIGEQVTPNTPVKHLQGRSHTFFILPQENFQLTIAQVIQDCQYKEQVEEATNYTENDFHLNTGVWNTVFIQYSAREHHGGYVLSINGHPVKSHDSERKMHTCEGEKFIKFQLKTKRISLWAFNCDDKQYSCDQYLTTNHKSMCSPTTSHSSVTINSVWLVTLLVGVMVTVVLSILALFLTIRIIQW</sequence>
<proteinExistence type="predicted"/>
<keyword evidence="2" id="KW-0732">Signal</keyword>
<keyword evidence="4" id="KW-1185">Reference proteome</keyword>
<protein>
    <submittedName>
        <fullName evidence="3">Uncharacterized protein</fullName>
    </submittedName>
</protein>
<dbReference type="EMBL" id="JAHLQT010040280">
    <property type="protein sequence ID" value="KAG7155853.1"/>
    <property type="molecule type" value="Genomic_DNA"/>
</dbReference>
<keyword evidence="1" id="KW-0472">Membrane</keyword>
<comment type="caution">
    <text evidence="3">The sequence shown here is derived from an EMBL/GenBank/DDBJ whole genome shotgun (WGS) entry which is preliminary data.</text>
</comment>
<reference evidence="3" key="1">
    <citation type="journal article" date="2021" name="Sci. Adv.">
        <title>The American lobster genome reveals insights on longevity, neural, and immune adaptations.</title>
        <authorList>
            <person name="Polinski J.M."/>
            <person name="Zimin A.V."/>
            <person name="Clark K.F."/>
            <person name="Kohn A.B."/>
            <person name="Sadowski N."/>
            <person name="Timp W."/>
            <person name="Ptitsyn A."/>
            <person name="Khanna P."/>
            <person name="Romanova D.Y."/>
            <person name="Williams P."/>
            <person name="Greenwood S.J."/>
            <person name="Moroz L.L."/>
            <person name="Walt D.R."/>
            <person name="Bodnar A.G."/>
        </authorList>
    </citation>
    <scope>NUCLEOTIDE SEQUENCE</scope>
    <source>
        <strain evidence="3">GMGI-L3</strain>
    </source>
</reference>
<gene>
    <name evidence="3" type="ORF">Hamer_G019269</name>
</gene>
<feature type="transmembrane region" description="Helical" evidence="1">
    <location>
        <begin position="321"/>
        <end position="345"/>
    </location>
</feature>
<evidence type="ECO:0000313" key="4">
    <source>
        <dbReference type="Proteomes" id="UP000747542"/>
    </source>
</evidence>
<feature type="signal peptide" evidence="2">
    <location>
        <begin position="1"/>
        <end position="18"/>
    </location>
</feature>
<evidence type="ECO:0000313" key="3">
    <source>
        <dbReference type="EMBL" id="KAG7155853.1"/>
    </source>
</evidence>
<evidence type="ECO:0000256" key="1">
    <source>
        <dbReference type="SAM" id="Phobius"/>
    </source>
</evidence>